<evidence type="ECO:0000313" key="2">
    <source>
        <dbReference type="Proteomes" id="UP001066455"/>
    </source>
</evidence>
<dbReference type="AlphaFoldDB" id="A0AA90EZ96"/>
<gene>
    <name evidence="1" type="ORF">MOE73_12155</name>
</gene>
<dbReference type="EMBL" id="JALAXI010000010">
    <property type="protein sequence ID" value="MCY9280817.1"/>
    <property type="molecule type" value="Genomic_DNA"/>
</dbReference>
<organism evidence="1 2">
    <name type="scientific">Bacillus haynesii</name>
    <dbReference type="NCBI Taxonomy" id="1925021"/>
    <lineage>
        <taxon>Bacteria</taxon>
        <taxon>Bacillati</taxon>
        <taxon>Bacillota</taxon>
        <taxon>Bacilli</taxon>
        <taxon>Bacillales</taxon>
        <taxon>Bacillaceae</taxon>
        <taxon>Bacillus</taxon>
    </lineage>
</organism>
<dbReference type="RefSeq" id="WP_268305405.1">
    <property type="nucleotide sequence ID" value="NZ_JALAXI010000010.1"/>
</dbReference>
<evidence type="ECO:0000313" key="1">
    <source>
        <dbReference type="EMBL" id="MCY9280817.1"/>
    </source>
</evidence>
<accession>A0AA90EZ96</accession>
<name>A0AA90EZ96_9BACI</name>
<comment type="caution">
    <text evidence="1">The sequence shown here is derived from an EMBL/GenBank/DDBJ whole genome shotgun (WGS) entry which is preliminary data.</text>
</comment>
<dbReference type="Proteomes" id="UP001066455">
    <property type="component" value="Unassembled WGS sequence"/>
</dbReference>
<sequence>MKYFEIQEPYYALIAVEDDKKVAEVYVKTAADDDGTLKESIKEVSREYALGCVVESVSKTDSEMSVSEFVNDFDKRKNGWLILDGSLA</sequence>
<protein>
    <submittedName>
        <fullName evidence="1">Uncharacterized protein</fullName>
    </submittedName>
</protein>
<proteinExistence type="predicted"/>
<reference evidence="1" key="1">
    <citation type="submission" date="2022-02" db="EMBL/GenBank/DDBJ databases">
        <title>Crop Bioprotection Bacillus Genome Sequencing.</title>
        <authorList>
            <person name="Dunlap C."/>
        </authorList>
    </citation>
    <scope>NUCLEOTIDE SEQUENCE</scope>
    <source>
        <strain evidence="1">T20C14</strain>
    </source>
</reference>